<accession>A0ACB9Z677</accession>
<evidence type="ECO:0000313" key="2">
    <source>
        <dbReference type="Proteomes" id="UP001497700"/>
    </source>
</evidence>
<name>A0ACB9Z677_9PEZI</name>
<protein>
    <submittedName>
        <fullName evidence="1">Ankyrin</fullName>
    </submittedName>
</protein>
<comment type="caution">
    <text evidence="1">The sequence shown here is derived from an EMBL/GenBank/DDBJ whole genome shotgun (WGS) entry which is preliminary data.</text>
</comment>
<sequence length="1445" mass="161093">MESGHAIAPRSVAGPSEDEWSQWMDFVREEYLVKDRGIEEVFESLKQLNPQVKYAQFRAKLRQWQFHKNLSAENWRYVDHSIRERTSQNKDSVVILSGRRLTQQKMKGQTDRHRAVTLYSKWMLPLTPEPPDESIPLYICTPRATSPAPISNHTWPRNLPWLQFTESTLPELMSGLRLLPPNEVGGATTASASKTTRPRKKRQPKDASLAWEAFEKLVRRSMEIMIGSKELTETLLLTKSVDCIADRLDRTLPDNSPNGNLRRAIVLSGGARCDVQREVVKILLFLASNHLIMDEPYHYEAYINDARAFVDVFSFSGLAEPNMLARIVGISIGSPTMTAVLDLLYEAAVVTESVDLVVKLLRADNRISPQRPGFEHLSALELAVLNGSLAFVDRLLQVGANPNHSSHTGYSTIALAMLNASDDASVQIVRMLLENGAVVKKDNGDVALHLAIWKNSFQLIDQLHAAGMDFASTCPLPHITRNPGINSRTIKIEFIWLEDNLYDATCLDLAASFLSENFAWQGSRSLDEGVDDEETSLKLVEYVLTHAGPEFDVDGKLKSEAIVFAAMRGYTKVISYLYQKGGRIDQRKNGFMFPIYAAVNSVQIEACRLLLELGGSARAEYRQIPNDDGVMRSVQVSPLHIAIGYNSIDLVDLLIHSGIDINLPCEVSTTSRYIGDGFWRLADRTEKKPLGCFSPLNLAMVLGFWEVSLLLVDFGATFESNNLFQAASTGQHQLVSRLLELKADPNATVSNNQTALQASTRNGHESVTFKLLESGARVEYETLGLALQYGQHRTAMKLIYNGSNLTGQELAWAFRIPNELMVRSLLQSQISTILASEHSPDGRNFLENAILSGDIAVIRLALSLNDYAYDSGALCAAVLATTQPGLAGMDEIIRELIRRRKLANHLSFCFDNELESTAVSIAACYGREDIVAQIHREGIREINVAVLPEPTVWVWPKPDEHFWDKDIGCSASRYLRKGIGHDTPDISILSNCCHISLCSLRQWSNWHIGDRWLVSPIFLAIKSRRERTIGALLDLGYRADGHSLNAAIFEDFSHELMKRLIYGCTDINASEAIGTMIPHTPVLLAALFKGLDLVKILLDAGADPNAGPWQVRAHTLRYLIKSRRFDFLDVLLQHGIDVNVPSIRTFDDTALQSAALGGDLGTMRRLLEHGAELNARRAMSMGFTAVEAAAACGRLDALRLLLDSGLVTDGFGRYSYVLAIYIAKRAGHSAVVSLLKSHRRWTDWDERTMQEIKQNYFKGKIIINRSEYTEDEMDMVLDLVHGFGEEEFQVLGTSSVGGGQLRLDDDLEYLSEEYEELMNKGEEPGTADTSRELSLIDSSTVIIDSSEDMHNGDGDQIAVMEDPNCQGELSSSLIHEETILGGEAEGPEMKSIIPVANFGPAEEQLEKNPLGLCYEVREESERYQEILDDILGEREAPFHAIEWTW</sequence>
<dbReference type="EMBL" id="MU393452">
    <property type="protein sequence ID" value="KAI4867003.1"/>
    <property type="molecule type" value="Genomic_DNA"/>
</dbReference>
<keyword evidence="2" id="KW-1185">Reference proteome</keyword>
<organism evidence="1 2">
    <name type="scientific">Hypoxylon rubiginosum</name>
    <dbReference type="NCBI Taxonomy" id="110542"/>
    <lineage>
        <taxon>Eukaryota</taxon>
        <taxon>Fungi</taxon>
        <taxon>Dikarya</taxon>
        <taxon>Ascomycota</taxon>
        <taxon>Pezizomycotina</taxon>
        <taxon>Sordariomycetes</taxon>
        <taxon>Xylariomycetidae</taxon>
        <taxon>Xylariales</taxon>
        <taxon>Hypoxylaceae</taxon>
        <taxon>Hypoxylon</taxon>
    </lineage>
</organism>
<proteinExistence type="predicted"/>
<evidence type="ECO:0000313" key="1">
    <source>
        <dbReference type="EMBL" id="KAI4867003.1"/>
    </source>
</evidence>
<gene>
    <name evidence="1" type="ORF">F4820DRAFT_468427</name>
</gene>
<dbReference type="Proteomes" id="UP001497700">
    <property type="component" value="Unassembled WGS sequence"/>
</dbReference>
<reference evidence="1 2" key="1">
    <citation type="journal article" date="2022" name="New Phytol.">
        <title>Ecological generalism drives hyperdiversity of secondary metabolite gene clusters in xylarialean endophytes.</title>
        <authorList>
            <person name="Franco M.E.E."/>
            <person name="Wisecaver J.H."/>
            <person name="Arnold A.E."/>
            <person name="Ju Y.M."/>
            <person name="Slot J.C."/>
            <person name="Ahrendt S."/>
            <person name="Moore L.P."/>
            <person name="Eastman K.E."/>
            <person name="Scott K."/>
            <person name="Konkel Z."/>
            <person name="Mondo S.J."/>
            <person name="Kuo A."/>
            <person name="Hayes R.D."/>
            <person name="Haridas S."/>
            <person name="Andreopoulos B."/>
            <person name="Riley R."/>
            <person name="LaButti K."/>
            <person name="Pangilinan J."/>
            <person name="Lipzen A."/>
            <person name="Amirebrahimi M."/>
            <person name="Yan J."/>
            <person name="Adam C."/>
            <person name="Keymanesh K."/>
            <person name="Ng V."/>
            <person name="Louie K."/>
            <person name="Northen T."/>
            <person name="Drula E."/>
            <person name="Henrissat B."/>
            <person name="Hsieh H.M."/>
            <person name="Youens-Clark K."/>
            <person name="Lutzoni F."/>
            <person name="Miadlikowska J."/>
            <person name="Eastwood D.C."/>
            <person name="Hamelin R.C."/>
            <person name="Grigoriev I.V."/>
            <person name="U'Ren J.M."/>
        </authorList>
    </citation>
    <scope>NUCLEOTIDE SEQUENCE [LARGE SCALE GENOMIC DNA]</scope>
    <source>
        <strain evidence="1 2">CBS 119005</strain>
    </source>
</reference>